<reference evidence="5" key="1">
    <citation type="journal article" date="2020" name="Stud. Mycol.">
        <title>101 Dothideomycetes genomes: a test case for predicting lifestyles and emergence of pathogens.</title>
        <authorList>
            <person name="Haridas S."/>
            <person name="Albert R."/>
            <person name="Binder M."/>
            <person name="Bloem J."/>
            <person name="Labutti K."/>
            <person name="Salamov A."/>
            <person name="Andreopoulos B."/>
            <person name="Baker S."/>
            <person name="Barry K."/>
            <person name="Bills G."/>
            <person name="Bluhm B."/>
            <person name="Cannon C."/>
            <person name="Castanera R."/>
            <person name="Culley D."/>
            <person name="Daum C."/>
            <person name="Ezra D."/>
            <person name="Gonzalez J."/>
            <person name="Henrissat B."/>
            <person name="Kuo A."/>
            <person name="Liang C."/>
            <person name="Lipzen A."/>
            <person name="Lutzoni F."/>
            <person name="Magnuson J."/>
            <person name="Mondo S."/>
            <person name="Nolan M."/>
            <person name="Ohm R."/>
            <person name="Pangilinan J."/>
            <person name="Park H.-J."/>
            <person name="Ramirez L."/>
            <person name="Alfaro M."/>
            <person name="Sun H."/>
            <person name="Tritt A."/>
            <person name="Yoshinaga Y."/>
            <person name="Zwiers L.-H."/>
            <person name="Turgeon B."/>
            <person name="Goodwin S."/>
            <person name="Spatafora J."/>
            <person name="Crous P."/>
            <person name="Grigoriev I."/>
        </authorList>
    </citation>
    <scope>NUCLEOTIDE SEQUENCE</scope>
    <source>
        <strain evidence="5">CBS 113389</strain>
    </source>
</reference>
<dbReference type="InterPro" id="IPR050346">
    <property type="entry name" value="FMO-like"/>
</dbReference>
<name>A0A6A6PWD2_9PEZI</name>
<dbReference type="GeneID" id="54479224"/>
<keyword evidence="6" id="KW-1185">Reference proteome</keyword>
<evidence type="ECO:0000256" key="3">
    <source>
        <dbReference type="ARBA" id="ARBA00022827"/>
    </source>
</evidence>
<dbReference type="GO" id="GO:0004499">
    <property type="term" value="F:N,N-dimethylaniline monooxygenase activity"/>
    <property type="evidence" value="ECO:0007669"/>
    <property type="project" value="InterPro"/>
</dbReference>
<evidence type="ECO:0008006" key="7">
    <source>
        <dbReference type="Google" id="ProtNLM"/>
    </source>
</evidence>
<evidence type="ECO:0000313" key="5">
    <source>
        <dbReference type="EMBL" id="KAF2483979.1"/>
    </source>
</evidence>
<dbReference type="Proteomes" id="UP000799767">
    <property type="component" value="Unassembled WGS sequence"/>
</dbReference>
<gene>
    <name evidence="5" type="ORF">BDY17DRAFT_352592</name>
</gene>
<dbReference type="GO" id="GO:0050660">
    <property type="term" value="F:flavin adenine dinucleotide binding"/>
    <property type="evidence" value="ECO:0007669"/>
    <property type="project" value="InterPro"/>
</dbReference>
<dbReference type="InterPro" id="IPR020946">
    <property type="entry name" value="Flavin_mOase-like"/>
</dbReference>
<accession>A0A6A6PWD2</accession>
<evidence type="ECO:0000313" key="6">
    <source>
        <dbReference type="Proteomes" id="UP000799767"/>
    </source>
</evidence>
<dbReference type="Gene3D" id="3.50.50.60">
    <property type="entry name" value="FAD/NAD(P)-binding domain"/>
    <property type="match status" value="1"/>
</dbReference>
<protein>
    <recommendedName>
        <fullName evidence="7">FAD/NAD(P)-binding domain-containing protein</fullName>
    </recommendedName>
</protein>
<keyword evidence="4" id="KW-0560">Oxidoreductase</keyword>
<proteinExistence type="inferred from homology"/>
<comment type="similarity">
    <text evidence="1">Belongs to the FMO family.</text>
</comment>
<dbReference type="InterPro" id="IPR036188">
    <property type="entry name" value="FAD/NAD-bd_sf"/>
</dbReference>
<dbReference type="SUPFAM" id="SSF51905">
    <property type="entry name" value="FAD/NAD(P)-binding domain"/>
    <property type="match status" value="1"/>
</dbReference>
<dbReference type="RefSeq" id="XP_033590549.1">
    <property type="nucleotide sequence ID" value="XM_033738222.1"/>
</dbReference>
<organism evidence="5 6">
    <name type="scientific">Neohortaea acidophila</name>
    <dbReference type="NCBI Taxonomy" id="245834"/>
    <lineage>
        <taxon>Eukaryota</taxon>
        <taxon>Fungi</taxon>
        <taxon>Dikarya</taxon>
        <taxon>Ascomycota</taxon>
        <taxon>Pezizomycotina</taxon>
        <taxon>Dothideomycetes</taxon>
        <taxon>Dothideomycetidae</taxon>
        <taxon>Mycosphaerellales</taxon>
        <taxon>Teratosphaeriaceae</taxon>
        <taxon>Neohortaea</taxon>
    </lineage>
</organism>
<keyword evidence="2" id="KW-0285">Flavoprotein</keyword>
<sequence length="568" mass="62859">MEQYDVVVVGAGVCGLSAAHTFLTIDPDLSLLVVDPKSTIGGVWSKEQLYPGLRTNSVQGYFEFSDYPVLAADVGVKRRAHISGNQMHAYLENFAKHFDLNRHIRLCTEIIRAREDGAENGDAGWTLDCESSNPGDGESMSTIRCKKLFKGPVVHTFDLGRAAPGIVDDENVKNVVVIGGAKSAHDAVYIFASAGKHVDWILPSRGAVPMAKPSSKLGSWTIFVEAVLMFRPITWLGPAPWSVGDGFGWIRRFLHGTSLGNRLVKGYWETTGGQALQESGIMDNQKAQVLLPRDTPMFYGTQVSALNYDTNFYDLLNENKVSVATGKIDYIDGSRIHMDSGDVLNTDAIILATGYNHSTGIPLEPASKNLSRGCPIDLSEHQDNIYPDLDAKSDRQIVSQFPLMLHAPSKPERTPSLTPWRLWRFLAPPSQINNSAKGRNLVFLNAVASFQTVIKCEVTSLWAYAYLHDRLAIPTPTESDARREISLWTRFGKFRAALGMQGKQADLLLDGLPYYDLLLRDLGLRSWRKGWGWIGEVFWGAYSAQDYRGIVGEWMAMQKGLGGKEKTL</sequence>
<dbReference type="AlphaFoldDB" id="A0A6A6PWD2"/>
<keyword evidence="3" id="KW-0274">FAD</keyword>
<evidence type="ECO:0000256" key="4">
    <source>
        <dbReference type="ARBA" id="ARBA00023002"/>
    </source>
</evidence>
<dbReference type="OrthoDB" id="2915840at2759"/>
<evidence type="ECO:0000256" key="1">
    <source>
        <dbReference type="ARBA" id="ARBA00009183"/>
    </source>
</evidence>
<dbReference type="GO" id="GO:0050661">
    <property type="term" value="F:NADP binding"/>
    <property type="evidence" value="ECO:0007669"/>
    <property type="project" value="InterPro"/>
</dbReference>
<dbReference type="PANTHER" id="PTHR23023">
    <property type="entry name" value="DIMETHYLANILINE MONOOXYGENASE"/>
    <property type="match status" value="1"/>
</dbReference>
<dbReference type="EMBL" id="MU001634">
    <property type="protein sequence ID" value="KAF2483979.1"/>
    <property type="molecule type" value="Genomic_DNA"/>
</dbReference>
<evidence type="ECO:0000256" key="2">
    <source>
        <dbReference type="ARBA" id="ARBA00022630"/>
    </source>
</evidence>
<dbReference type="Pfam" id="PF00743">
    <property type="entry name" value="FMO-like"/>
    <property type="match status" value="1"/>
</dbReference>